<gene>
    <name evidence="2" type="ORF">P170DRAFT_461112</name>
</gene>
<organism evidence="2 3">
    <name type="scientific">Aspergillus steynii IBT 23096</name>
    <dbReference type="NCBI Taxonomy" id="1392250"/>
    <lineage>
        <taxon>Eukaryota</taxon>
        <taxon>Fungi</taxon>
        <taxon>Dikarya</taxon>
        <taxon>Ascomycota</taxon>
        <taxon>Pezizomycotina</taxon>
        <taxon>Eurotiomycetes</taxon>
        <taxon>Eurotiomycetidae</taxon>
        <taxon>Eurotiales</taxon>
        <taxon>Aspergillaceae</taxon>
        <taxon>Aspergillus</taxon>
        <taxon>Aspergillus subgen. Circumdati</taxon>
    </lineage>
</organism>
<dbReference type="InterPro" id="IPR036873">
    <property type="entry name" value="Rhodanese-like_dom_sf"/>
</dbReference>
<keyword evidence="3" id="KW-1185">Reference proteome</keyword>
<dbReference type="PANTHER" id="PTHR44086:SF10">
    <property type="entry name" value="THIOSULFATE SULFURTRANSFERASE_RHODANESE-LIKE DOMAIN-CONTAINING PROTEIN 3"/>
    <property type="match status" value="1"/>
</dbReference>
<dbReference type="GeneID" id="36559699"/>
<dbReference type="EMBL" id="MSFO01000001">
    <property type="protein sequence ID" value="PLB55190.1"/>
    <property type="molecule type" value="Genomic_DNA"/>
</dbReference>
<dbReference type="RefSeq" id="XP_024710492.1">
    <property type="nucleotide sequence ID" value="XM_024852001.1"/>
</dbReference>
<dbReference type="GO" id="GO:0004792">
    <property type="term" value="F:thiosulfate-cyanide sulfurtransferase activity"/>
    <property type="evidence" value="ECO:0007669"/>
    <property type="project" value="TreeGrafter"/>
</dbReference>
<dbReference type="OrthoDB" id="566238at2759"/>
<protein>
    <recommendedName>
        <fullName evidence="1">Rhodanese domain-containing protein</fullName>
    </recommendedName>
</protein>
<dbReference type="Pfam" id="PF00581">
    <property type="entry name" value="Rhodanese"/>
    <property type="match status" value="1"/>
</dbReference>
<comment type="caution">
    <text evidence="2">The sequence shown here is derived from an EMBL/GenBank/DDBJ whole genome shotgun (WGS) entry which is preliminary data.</text>
</comment>
<dbReference type="STRING" id="1392250.A0A2I2GQN5"/>
<reference evidence="2 3" key="1">
    <citation type="submission" date="2016-12" db="EMBL/GenBank/DDBJ databases">
        <title>The genomes of Aspergillus section Nigri reveals drivers in fungal speciation.</title>
        <authorList>
            <consortium name="DOE Joint Genome Institute"/>
            <person name="Vesth T.C."/>
            <person name="Nybo J."/>
            <person name="Theobald S."/>
            <person name="Brandl J."/>
            <person name="Frisvad J.C."/>
            <person name="Nielsen K.F."/>
            <person name="Lyhne E.K."/>
            <person name="Kogle M.E."/>
            <person name="Kuo A."/>
            <person name="Riley R."/>
            <person name="Clum A."/>
            <person name="Nolan M."/>
            <person name="Lipzen A."/>
            <person name="Salamov A."/>
            <person name="Henrissat B."/>
            <person name="Wiebenga A."/>
            <person name="De Vries R.P."/>
            <person name="Grigoriev I.V."/>
            <person name="Mortensen U.H."/>
            <person name="Andersen M.R."/>
            <person name="Baker S.E."/>
        </authorList>
    </citation>
    <scope>NUCLEOTIDE SEQUENCE [LARGE SCALE GENOMIC DNA]</scope>
    <source>
        <strain evidence="2 3">IBT 23096</strain>
    </source>
</reference>
<dbReference type="InterPro" id="IPR001763">
    <property type="entry name" value="Rhodanese-like_dom"/>
</dbReference>
<sequence length="219" mass="23796">MIAKRPLTSLLARGVQTASRSPISAAAPVLSSSRAFGSRHLPQNSRWTALQHQCQAQKQNHRQYPSQSVRWKSNADKSMRQWGFEDINAALPSTSPNSPPSSPQKSLILVDVREPAELTATGVIPSAVCVPLASQPDALFLTPDEFETRFGFPKPGAVEGQESGDIVFYCKAGVRARAAAQLAVKAGYDPERVGVYEGSWLDWAGQGGKAEKWEGEDYE</sequence>
<accession>A0A2I2GQN5</accession>
<dbReference type="AlphaFoldDB" id="A0A2I2GQN5"/>
<evidence type="ECO:0000259" key="1">
    <source>
        <dbReference type="PROSITE" id="PS50206"/>
    </source>
</evidence>
<dbReference type="Proteomes" id="UP000234275">
    <property type="component" value="Unassembled WGS sequence"/>
</dbReference>
<feature type="domain" description="Rhodanese" evidence="1">
    <location>
        <begin position="103"/>
        <end position="212"/>
    </location>
</feature>
<dbReference type="Gene3D" id="3.40.250.10">
    <property type="entry name" value="Rhodanese-like domain"/>
    <property type="match status" value="1"/>
</dbReference>
<evidence type="ECO:0000313" key="3">
    <source>
        <dbReference type="Proteomes" id="UP000234275"/>
    </source>
</evidence>
<dbReference type="PROSITE" id="PS50206">
    <property type="entry name" value="RHODANESE_3"/>
    <property type="match status" value="1"/>
</dbReference>
<dbReference type="VEuPathDB" id="FungiDB:P170DRAFT_461112"/>
<name>A0A2I2GQN5_9EURO</name>
<proteinExistence type="predicted"/>
<dbReference type="SUPFAM" id="SSF52821">
    <property type="entry name" value="Rhodanese/Cell cycle control phosphatase"/>
    <property type="match status" value="1"/>
</dbReference>
<dbReference type="CDD" id="cd01519">
    <property type="entry name" value="RHOD_HSP67B2"/>
    <property type="match status" value="1"/>
</dbReference>
<evidence type="ECO:0000313" key="2">
    <source>
        <dbReference type="EMBL" id="PLB55190.1"/>
    </source>
</evidence>
<dbReference type="PANTHER" id="PTHR44086">
    <property type="entry name" value="THIOSULFATE SULFURTRANSFERASE RDL2, MITOCHONDRIAL-RELATED"/>
    <property type="match status" value="1"/>
</dbReference>
<dbReference type="SMART" id="SM00450">
    <property type="entry name" value="RHOD"/>
    <property type="match status" value="1"/>
</dbReference>
<dbReference type="GO" id="GO:0005739">
    <property type="term" value="C:mitochondrion"/>
    <property type="evidence" value="ECO:0007669"/>
    <property type="project" value="TreeGrafter"/>
</dbReference>